<keyword evidence="1" id="KW-0808">Transferase</keyword>
<evidence type="ECO:0000313" key="1">
    <source>
        <dbReference type="EMBL" id="MBX74062.1"/>
    </source>
</evidence>
<proteinExistence type="predicted"/>
<reference evidence="1" key="1">
    <citation type="submission" date="2018-02" db="EMBL/GenBank/DDBJ databases">
        <title>Rhizophora mucronata_Transcriptome.</title>
        <authorList>
            <person name="Meera S.P."/>
            <person name="Sreeshan A."/>
            <person name="Augustine A."/>
        </authorList>
    </citation>
    <scope>NUCLEOTIDE SEQUENCE</scope>
    <source>
        <tissue evidence="1">Leaf</tissue>
    </source>
</reference>
<organism evidence="1">
    <name type="scientific">Rhizophora mucronata</name>
    <name type="common">Asiatic mangrove</name>
    <dbReference type="NCBI Taxonomy" id="61149"/>
    <lineage>
        <taxon>Eukaryota</taxon>
        <taxon>Viridiplantae</taxon>
        <taxon>Streptophyta</taxon>
        <taxon>Embryophyta</taxon>
        <taxon>Tracheophyta</taxon>
        <taxon>Spermatophyta</taxon>
        <taxon>Magnoliopsida</taxon>
        <taxon>eudicotyledons</taxon>
        <taxon>Gunneridae</taxon>
        <taxon>Pentapetalae</taxon>
        <taxon>rosids</taxon>
        <taxon>fabids</taxon>
        <taxon>Malpighiales</taxon>
        <taxon>Rhizophoraceae</taxon>
        <taxon>Rhizophora</taxon>
    </lineage>
</organism>
<protein>
    <submittedName>
        <fullName evidence="1">Glutathione S-transferase TCHQD-like</fullName>
    </submittedName>
</protein>
<dbReference type="EMBL" id="GGEC01093578">
    <property type="protein sequence ID" value="MBX74062.1"/>
    <property type="molecule type" value="Transcribed_RNA"/>
</dbReference>
<accession>A0A2P2R455</accession>
<sequence length="18" mass="2138">MIELKARFCTLEHTARDC</sequence>
<dbReference type="AlphaFoldDB" id="A0A2P2R455"/>
<dbReference type="GO" id="GO:0016740">
    <property type="term" value="F:transferase activity"/>
    <property type="evidence" value="ECO:0007669"/>
    <property type="project" value="UniProtKB-KW"/>
</dbReference>
<name>A0A2P2R455_RHIMU</name>